<protein>
    <submittedName>
        <fullName evidence="2">TAXI family TRAP transporter solute-binding subunit</fullName>
    </submittedName>
</protein>
<keyword evidence="1" id="KW-0732">Signal</keyword>
<dbReference type="InterPro" id="IPR011852">
    <property type="entry name" value="TRAP_TAXI"/>
</dbReference>
<name>A0ABS9B9I1_9GAMM</name>
<dbReference type="Proteomes" id="UP001320154">
    <property type="component" value="Unassembled WGS sequence"/>
</dbReference>
<dbReference type="PANTHER" id="PTHR42941">
    <property type="entry name" value="SLL1037 PROTEIN"/>
    <property type="match status" value="1"/>
</dbReference>
<dbReference type="Pfam" id="PF16868">
    <property type="entry name" value="NMT1_3"/>
    <property type="match status" value="1"/>
</dbReference>
<dbReference type="EMBL" id="JABFTQ010000013">
    <property type="protein sequence ID" value="MCE8048552.1"/>
    <property type="molecule type" value="Genomic_DNA"/>
</dbReference>
<dbReference type="PANTHER" id="PTHR42941:SF1">
    <property type="entry name" value="SLL1037 PROTEIN"/>
    <property type="match status" value="1"/>
</dbReference>
<evidence type="ECO:0000313" key="2">
    <source>
        <dbReference type="EMBL" id="MCE8048552.1"/>
    </source>
</evidence>
<proteinExistence type="predicted"/>
<keyword evidence="3" id="KW-1185">Reference proteome</keyword>
<gene>
    <name evidence="2" type="ORF">HOP60_17635</name>
</gene>
<dbReference type="NCBIfam" id="TIGR02122">
    <property type="entry name" value="TRAP_TAXI"/>
    <property type="match status" value="1"/>
</dbReference>
<dbReference type="Gene3D" id="3.40.190.10">
    <property type="entry name" value="Periplasmic binding protein-like II"/>
    <property type="match status" value="2"/>
</dbReference>
<feature type="chain" id="PRO_5045487928" evidence="1">
    <location>
        <begin position="31"/>
        <end position="333"/>
    </location>
</feature>
<reference evidence="2 3" key="1">
    <citation type="journal article" date="2021" name="Front. Microbiol.">
        <title>Aerobic Denitrification and Heterotrophic Sulfur Oxidation in the Genus Halomonas Revealed by Six Novel Species Characterizations and Genome-Based Analysis.</title>
        <authorList>
            <person name="Wang L."/>
            <person name="Shao Z."/>
        </authorList>
    </citation>
    <scope>NUCLEOTIDE SEQUENCE [LARGE SCALE GENOMIC DNA]</scope>
    <source>
        <strain evidence="2 3">MCCC 1A05748</strain>
    </source>
</reference>
<dbReference type="RefSeq" id="WP_234251322.1">
    <property type="nucleotide sequence ID" value="NZ_JABFTQ010000013.1"/>
</dbReference>
<dbReference type="SUPFAM" id="SSF53850">
    <property type="entry name" value="Periplasmic binding protein-like II"/>
    <property type="match status" value="1"/>
</dbReference>
<accession>A0ABS9B9I1</accession>
<feature type="signal peptide" evidence="1">
    <location>
        <begin position="1"/>
        <end position="30"/>
    </location>
</feature>
<sequence>MSRSANIVTAILTAGSLAASGLAASGLAMAQDREDWPSSLKVGTASQGGTYFIYGSGVAKLIQDKLAVPTSAEVTGGPIQNLALVSAGQLDLGLTSTGPAQQSVEGKNPLIPGSDFNNIRALFPMYQSAFQIAALKNSNIENLHDLNGRTMGVGPRAGTTATYLPDILATIGVDIEPRFGGAGDQAGQLQDGVIASLGLAAGVPVSAFTQIEAQNDITPLGFSTDEIEKLTSTYASLSPMVIQKGVYSSQAEDINTVSMWNLVVAREDMPDDLAYEITRTVLENNEYMKEVHRASAESIAENMVHNSILPVHPGALRYYEEVGINLQDTTSTD</sequence>
<comment type="caution">
    <text evidence="2">The sequence shown here is derived from an EMBL/GenBank/DDBJ whole genome shotgun (WGS) entry which is preliminary data.</text>
</comment>
<organism evidence="2 3">
    <name type="scientific">Billgrantia desiderata</name>
    <dbReference type="NCBI Taxonomy" id="52021"/>
    <lineage>
        <taxon>Bacteria</taxon>
        <taxon>Pseudomonadati</taxon>
        <taxon>Pseudomonadota</taxon>
        <taxon>Gammaproteobacteria</taxon>
        <taxon>Oceanospirillales</taxon>
        <taxon>Halomonadaceae</taxon>
        <taxon>Billgrantia</taxon>
    </lineage>
</organism>
<evidence type="ECO:0000313" key="3">
    <source>
        <dbReference type="Proteomes" id="UP001320154"/>
    </source>
</evidence>
<evidence type="ECO:0000256" key="1">
    <source>
        <dbReference type="SAM" id="SignalP"/>
    </source>
</evidence>